<keyword evidence="5" id="KW-1185">Reference proteome</keyword>
<feature type="region of interest" description="Disordered" evidence="1">
    <location>
        <begin position="250"/>
        <end position="269"/>
    </location>
</feature>
<dbReference type="AlphaFoldDB" id="A0A7K0BM70"/>
<sequence length="269" mass="28476">MSKAARERTARERLAEERKRQAAKEKRTRALLVGVAAVVVIAVVVVAAVIIQNNKGKENKVGYQGALAPTSVQPDGAVVMAQPNATGAAVDLYEDFQCPICKEFEGKSGDVLKKLAAQGKIKVTYHVLAFVNPEGSTRAAVAGKCAADEGKFVQFHDVAYRKQPDEREALTVDQLKKFGKDAGIGGKYDSCVAGQQFAGQVKQNTEAGLKLLQEKLGRQAGTPSMLVNGKPVSQNAMFDPQGLERELLAAAPASPGAPSPSTSSKKAKS</sequence>
<keyword evidence="2" id="KW-0812">Transmembrane</keyword>
<dbReference type="Gene3D" id="3.40.30.10">
    <property type="entry name" value="Glutaredoxin"/>
    <property type="match status" value="1"/>
</dbReference>
<name>A0A7K0BM70_9ACTN</name>
<dbReference type="InterPro" id="IPR012336">
    <property type="entry name" value="Thioredoxin-like_fold"/>
</dbReference>
<dbReference type="CDD" id="cd02972">
    <property type="entry name" value="DsbA_family"/>
    <property type="match status" value="1"/>
</dbReference>
<reference evidence="4 5" key="1">
    <citation type="submission" date="2019-10" db="EMBL/GenBank/DDBJ databases">
        <title>Actinomadura rubteroloni sp. nov. and Actinomadura macrotermitis sp. nov., isolated from the gut of fungus growing-termite Macrotermes natalensis.</title>
        <authorList>
            <person name="Benndorf R."/>
            <person name="Martin K."/>
            <person name="Kuefner M."/>
            <person name="De Beer W."/>
            <person name="Kaster A.-K."/>
            <person name="Vollmers J."/>
            <person name="Poulsen M."/>
            <person name="Beemelmanns C."/>
        </authorList>
    </citation>
    <scope>NUCLEOTIDE SEQUENCE [LARGE SCALE GENOMIC DNA]</scope>
    <source>
        <strain evidence="4 5">RB68</strain>
    </source>
</reference>
<evidence type="ECO:0000256" key="1">
    <source>
        <dbReference type="SAM" id="MobiDB-lite"/>
    </source>
</evidence>
<feature type="transmembrane region" description="Helical" evidence="2">
    <location>
        <begin position="30"/>
        <end position="51"/>
    </location>
</feature>
<dbReference type="Pfam" id="PF13462">
    <property type="entry name" value="Thioredoxin_4"/>
    <property type="match status" value="1"/>
</dbReference>
<evidence type="ECO:0000256" key="2">
    <source>
        <dbReference type="SAM" id="Phobius"/>
    </source>
</evidence>
<keyword evidence="2" id="KW-0472">Membrane</keyword>
<comment type="caution">
    <text evidence="4">The sequence shown here is derived from an EMBL/GenBank/DDBJ whole genome shotgun (WGS) entry which is preliminary data.</text>
</comment>
<organism evidence="4 5">
    <name type="scientific">Actinomadura macrotermitis</name>
    <dbReference type="NCBI Taxonomy" id="2585200"/>
    <lineage>
        <taxon>Bacteria</taxon>
        <taxon>Bacillati</taxon>
        <taxon>Actinomycetota</taxon>
        <taxon>Actinomycetes</taxon>
        <taxon>Streptosporangiales</taxon>
        <taxon>Thermomonosporaceae</taxon>
        <taxon>Actinomadura</taxon>
    </lineage>
</organism>
<gene>
    <name evidence="4" type="ORF">ACRB68_02950</name>
</gene>
<dbReference type="OrthoDB" id="4135024at2"/>
<proteinExistence type="predicted"/>
<evidence type="ECO:0000313" key="5">
    <source>
        <dbReference type="Proteomes" id="UP000487268"/>
    </source>
</evidence>
<keyword evidence="2" id="KW-1133">Transmembrane helix</keyword>
<evidence type="ECO:0000313" key="4">
    <source>
        <dbReference type="EMBL" id="MQY02265.1"/>
    </source>
</evidence>
<feature type="region of interest" description="Disordered" evidence="1">
    <location>
        <begin position="1"/>
        <end position="21"/>
    </location>
</feature>
<dbReference type="InterPro" id="IPR036249">
    <property type="entry name" value="Thioredoxin-like_sf"/>
</dbReference>
<evidence type="ECO:0000259" key="3">
    <source>
        <dbReference type="Pfam" id="PF13462"/>
    </source>
</evidence>
<feature type="domain" description="Thioredoxin-like fold" evidence="3">
    <location>
        <begin position="89"/>
        <end position="236"/>
    </location>
</feature>
<dbReference type="RefSeq" id="WP_153530507.1">
    <property type="nucleotide sequence ID" value="NZ_WEGH01000001.1"/>
</dbReference>
<dbReference type="Proteomes" id="UP000487268">
    <property type="component" value="Unassembled WGS sequence"/>
</dbReference>
<accession>A0A7K0BM70</accession>
<dbReference type="EMBL" id="WEGH01000001">
    <property type="protein sequence ID" value="MQY02265.1"/>
    <property type="molecule type" value="Genomic_DNA"/>
</dbReference>
<protein>
    <recommendedName>
        <fullName evidence="3">Thioredoxin-like fold domain-containing protein</fullName>
    </recommendedName>
</protein>
<dbReference type="SUPFAM" id="SSF52833">
    <property type="entry name" value="Thioredoxin-like"/>
    <property type="match status" value="1"/>
</dbReference>